<comment type="catalytic activity">
    <reaction evidence="1 5">
        <text>[protein]-peptidylproline (omega=180) = [protein]-peptidylproline (omega=0)</text>
        <dbReference type="Rhea" id="RHEA:16237"/>
        <dbReference type="Rhea" id="RHEA-COMP:10747"/>
        <dbReference type="Rhea" id="RHEA-COMP:10748"/>
        <dbReference type="ChEBI" id="CHEBI:83833"/>
        <dbReference type="ChEBI" id="CHEBI:83834"/>
        <dbReference type="EC" id="5.2.1.8"/>
    </reaction>
</comment>
<dbReference type="FunFam" id="3.10.50.40:FF:000006">
    <property type="entry name" value="Peptidyl-prolyl cis-trans isomerase"/>
    <property type="match status" value="1"/>
</dbReference>
<evidence type="ECO:0000256" key="2">
    <source>
        <dbReference type="ARBA" id="ARBA00013194"/>
    </source>
</evidence>
<organism evidence="8 9">
    <name type="scientific">Rhizoctonia solani</name>
    <dbReference type="NCBI Taxonomy" id="456999"/>
    <lineage>
        <taxon>Eukaryota</taxon>
        <taxon>Fungi</taxon>
        <taxon>Dikarya</taxon>
        <taxon>Basidiomycota</taxon>
        <taxon>Agaricomycotina</taxon>
        <taxon>Agaricomycetes</taxon>
        <taxon>Cantharellales</taxon>
        <taxon>Ceratobasidiaceae</taxon>
        <taxon>Rhizoctonia</taxon>
    </lineage>
</organism>
<dbReference type="EMBL" id="CAJMWW010000141">
    <property type="protein sequence ID" value="CAE6450317.1"/>
    <property type="molecule type" value="Genomic_DNA"/>
</dbReference>
<dbReference type="EC" id="5.2.1.8" evidence="2 5"/>
<dbReference type="AlphaFoldDB" id="A0A8H3B8I2"/>
<evidence type="ECO:0000256" key="6">
    <source>
        <dbReference type="SAM" id="SignalP"/>
    </source>
</evidence>
<feature type="signal peptide" evidence="6">
    <location>
        <begin position="1"/>
        <end position="19"/>
    </location>
</feature>
<reference evidence="8" key="1">
    <citation type="submission" date="2021-01" db="EMBL/GenBank/DDBJ databases">
        <authorList>
            <person name="Kaushik A."/>
        </authorList>
    </citation>
    <scope>NUCLEOTIDE SEQUENCE</scope>
    <source>
        <strain evidence="8">AG3-T5</strain>
    </source>
</reference>
<dbReference type="InterPro" id="IPR046357">
    <property type="entry name" value="PPIase_dom_sf"/>
</dbReference>
<dbReference type="Proteomes" id="UP000663841">
    <property type="component" value="Unassembled WGS sequence"/>
</dbReference>
<dbReference type="Pfam" id="PF00254">
    <property type="entry name" value="FKBP_C"/>
    <property type="match status" value="1"/>
</dbReference>
<evidence type="ECO:0000256" key="4">
    <source>
        <dbReference type="ARBA" id="ARBA00023235"/>
    </source>
</evidence>
<keyword evidence="4 5" id="KW-0413">Isomerase</keyword>
<evidence type="ECO:0000313" key="9">
    <source>
        <dbReference type="Proteomes" id="UP000663841"/>
    </source>
</evidence>
<dbReference type="PANTHER" id="PTHR45779">
    <property type="entry name" value="PEPTIDYLPROLYL ISOMERASE"/>
    <property type="match status" value="1"/>
</dbReference>
<feature type="domain" description="PPIase FKBP-type" evidence="7">
    <location>
        <begin position="42"/>
        <end position="131"/>
    </location>
</feature>
<evidence type="ECO:0000256" key="3">
    <source>
        <dbReference type="ARBA" id="ARBA00023110"/>
    </source>
</evidence>
<gene>
    <name evidence="8" type="ORF">RDB_LOCUS125076</name>
</gene>
<evidence type="ECO:0000313" key="8">
    <source>
        <dbReference type="EMBL" id="CAE6450317.1"/>
    </source>
</evidence>
<dbReference type="InterPro" id="IPR001179">
    <property type="entry name" value="PPIase_FKBP_dom"/>
</dbReference>
<evidence type="ECO:0000259" key="7">
    <source>
        <dbReference type="PROSITE" id="PS50059"/>
    </source>
</evidence>
<sequence>MRASYIVAGLLSLASAAFALEDGVNIDAYHVPKECPLRSQKGDKLSMHYTGTLEKDGSKFDSSRDRNQPFDFTIGSGQVIQGWEQGLLDMCVGEKRKLTISPKLGYGERGFPPVIPGGSTLVFDVELVGIKNRNGEKSEL</sequence>
<dbReference type="PROSITE" id="PS50059">
    <property type="entry name" value="FKBP_PPIASE"/>
    <property type="match status" value="1"/>
</dbReference>
<dbReference type="Gene3D" id="3.10.50.40">
    <property type="match status" value="1"/>
</dbReference>
<keyword evidence="6" id="KW-0732">Signal</keyword>
<feature type="chain" id="PRO_5034273341" description="peptidylprolyl isomerase" evidence="6">
    <location>
        <begin position="20"/>
        <end position="140"/>
    </location>
</feature>
<dbReference type="PANTHER" id="PTHR45779:SF7">
    <property type="entry name" value="PEPTIDYLPROLYL ISOMERASE"/>
    <property type="match status" value="1"/>
</dbReference>
<evidence type="ECO:0000256" key="1">
    <source>
        <dbReference type="ARBA" id="ARBA00000971"/>
    </source>
</evidence>
<proteinExistence type="predicted"/>
<dbReference type="GO" id="GO:0005783">
    <property type="term" value="C:endoplasmic reticulum"/>
    <property type="evidence" value="ECO:0007669"/>
    <property type="project" value="TreeGrafter"/>
</dbReference>
<name>A0A8H3B8I2_9AGAM</name>
<comment type="caution">
    <text evidence="8">The sequence shown here is derived from an EMBL/GenBank/DDBJ whole genome shotgun (WGS) entry which is preliminary data.</text>
</comment>
<accession>A0A8H3B8I2</accession>
<keyword evidence="3 5" id="KW-0697">Rotamase</keyword>
<evidence type="ECO:0000256" key="5">
    <source>
        <dbReference type="PROSITE-ProRule" id="PRU00277"/>
    </source>
</evidence>
<dbReference type="GO" id="GO:0003755">
    <property type="term" value="F:peptidyl-prolyl cis-trans isomerase activity"/>
    <property type="evidence" value="ECO:0007669"/>
    <property type="project" value="UniProtKB-KW"/>
</dbReference>
<dbReference type="InterPro" id="IPR044609">
    <property type="entry name" value="FKBP2/11"/>
</dbReference>
<dbReference type="SUPFAM" id="SSF54534">
    <property type="entry name" value="FKBP-like"/>
    <property type="match status" value="1"/>
</dbReference>
<protein>
    <recommendedName>
        <fullName evidence="2 5">peptidylprolyl isomerase</fullName>
        <ecNumber evidence="2 5">5.2.1.8</ecNumber>
    </recommendedName>
</protein>